<organism evidence="2 3">
    <name type="scientific">Tsuneonella deserti</name>
    <dbReference type="NCBI Taxonomy" id="2035528"/>
    <lineage>
        <taxon>Bacteria</taxon>
        <taxon>Pseudomonadati</taxon>
        <taxon>Pseudomonadota</taxon>
        <taxon>Alphaproteobacteria</taxon>
        <taxon>Sphingomonadales</taxon>
        <taxon>Erythrobacteraceae</taxon>
        <taxon>Tsuneonella</taxon>
    </lineage>
</organism>
<evidence type="ECO:0000256" key="1">
    <source>
        <dbReference type="SAM" id="MobiDB-lite"/>
    </source>
</evidence>
<proteinExistence type="predicted"/>
<gene>
    <name evidence="2" type="ORF">GCM10011515_01490</name>
</gene>
<keyword evidence="3" id="KW-1185">Reference proteome</keyword>
<comment type="caution">
    <text evidence="2">The sequence shown here is derived from an EMBL/GenBank/DDBJ whole genome shotgun (WGS) entry which is preliminary data.</text>
</comment>
<dbReference type="EMBL" id="BMKL01000001">
    <property type="protein sequence ID" value="GGD85527.1"/>
    <property type="molecule type" value="Genomic_DNA"/>
</dbReference>
<feature type="region of interest" description="Disordered" evidence="1">
    <location>
        <begin position="1"/>
        <end position="26"/>
    </location>
</feature>
<sequence length="543" mass="59359">MTKQAPHLEAFAGDVPTPQPRQRQRARGLLLASQAIDAGPGFPQWTEIGQDSGLDPLGMQRPIEVLFQSLLPGISTITLRLRYYSFFTWALEAYAKTNGQADPRAFNVFHRRAETLLALVCARSGSELGVTGIDWANRQLAQIEGGPGSNQVIDFEEAADPDTAPEGRYLRNKGGAFGAIYSTQMAEMGLVELADEEIGLPFCTSAALPLAQGFEEAIGDRASEFLRVLDSGKASIAELDDLSVFLPSKIEAGSTEQAGLAGALLGRLGPQSSGNAARRETLRLLLSRAGAAGKRPRTADLKWEFFELAAQPGEGLSSEVCEAWALYQACDLWRLAYECLLTASLVAVRGGPGARLSVQEAVASLQDQAGMRGNESFRDFLADAGVDRAPRELAEAMLAAEKRGEIDEMVKSSVLLTALLYRRSKEFSPEVLEWLDVDDYFQSLVSEARYYDALLDRPASEAIGQIARERVIKRHLWVASRKLRNKAYTFLLEPDEGVLRYREGFRVSPSSPRIDQALQFLADCRLLDDGGITLLGTEELARP</sequence>
<dbReference type="Proteomes" id="UP000619041">
    <property type="component" value="Unassembled WGS sequence"/>
</dbReference>
<name>A0ABQ1S0V4_9SPHN</name>
<accession>A0ABQ1S0V4</accession>
<evidence type="ECO:0000313" key="3">
    <source>
        <dbReference type="Proteomes" id="UP000619041"/>
    </source>
</evidence>
<protein>
    <submittedName>
        <fullName evidence="2">Uncharacterized protein</fullName>
    </submittedName>
</protein>
<reference evidence="3" key="1">
    <citation type="journal article" date="2019" name="Int. J. Syst. Evol. Microbiol.">
        <title>The Global Catalogue of Microorganisms (GCM) 10K type strain sequencing project: providing services to taxonomists for standard genome sequencing and annotation.</title>
        <authorList>
            <consortium name="The Broad Institute Genomics Platform"/>
            <consortium name="The Broad Institute Genome Sequencing Center for Infectious Disease"/>
            <person name="Wu L."/>
            <person name="Ma J."/>
        </authorList>
    </citation>
    <scope>NUCLEOTIDE SEQUENCE [LARGE SCALE GENOMIC DNA]</scope>
    <source>
        <strain evidence="3">CGMCC 1.15959</strain>
    </source>
</reference>
<evidence type="ECO:0000313" key="2">
    <source>
        <dbReference type="EMBL" id="GGD85527.1"/>
    </source>
</evidence>